<evidence type="ECO:0000256" key="3">
    <source>
        <dbReference type="ARBA" id="ARBA00022833"/>
    </source>
</evidence>
<keyword evidence="4" id="KW-0812">Transmembrane</keyword>
<dbReference type="Gene3D" id="3.30.60.90">
    <property type="match status" value="2"/>
</dbReference>
<dbReference type="GO" id="GO:0008270">
    <property type="term" value="F:zinc ion binding"/>
    <property type="evidence" value="ECO:0007669"/>
    <property type="project" value="UniProtKB-KW"/>
</dbReference>
<reference evidence="6 7" key="1">
    <citation type="submission" date="2017-06" db="EMBL/GenBank/DDBJ databases">
        <title>Comparative genomic analysis of Ambrosia Fusariam Clade fungi.</title>
        <authorList>
            <person name="Stajich J.E."/>
            <person name="Carrillo J."/>
            <person name="Kijimoto T."/>
            <person name="Eskalen A."/>
            <person name="O'Donnell K."/>
            <person name="Kasson M."/>
        </authorList>
    </citation>
    <scope>NUCLEOTIDE SEQUENCE [LARGE SCALE GENOMIC DNA]</scope>
    <source>
        <strain evidence="6 7">NRRL62579</strain>
    </source>
</reference>
<protein>
    <recommendedName>
        <fullName evidence="5">ZZ-type domain-containing protein</fullName>
    </recommendedName>
</protein>
<dbReference type="STRING" id="1325735.A0A428RZY2"/>
<keyword evidence="7" id="KW-1185">Reference proteome</keyword>
<feature type="domain" description="ZZ-type" evidence="5">
    <location>
        <begin position="248"/>
        <end position="294"/>
    </location>
</feature>
<dbReference type="Proteomes" id="UP000287144">
    <property type="component" value="Unassembled WGS sequence"/>
</dbReference>
<dbReference type="InterPro" id="IPR043145">
    <property type="entry name" value="Znf_ZZ_sf"/>
</dbReference>
<dbReference type="InterPro" id="IPR000433">
    <property type="entry name" value="Znf_ZZ"/>
</dbReference>
<dbReference type="SUPFAM" id="SSF57850">
    <property type="entry name" value="RING/U-box"/>
    <property type="match status" value="2"/>
</dbReference>
<evidence type="ECO:0000313" key="7">
    <source>
        <dbReference type="Proteomes" id="UP000287144"/>
    </source>
</evidence>
<feature type="transmembrane region" description="Helical" evidence="4">
    <location>
        <begin position="201"/>
        <end position="219"/>
    </location>
</feature>
<keyword evidence="1" id="KW-0479">Metal-binding</keyword>
<evidence type="ECO:0000313" key="6">
    <source>
        <dbReference type="EMBL" id="RSL83122.1"/>
    </source>
</evidence>
<keyword evidence="4" id="KW-0472">Membrane</keyword>
<proteinExistence type="predicted"/>
<name>A0A428RZY2_9HYPO</name>
<evidence type="ECO:0000256" key="2">
    <source>
        <dbReference type="ARBA" id="ARBA00022771"/>
    </source>
</evidence>
<dbReference type="SMART" id="SM00291">
    <property type="entry name" value="ZnF_ZZ"/>
    <property type="match status" value="2"/>
</dbReference>
<evidence type="ECO:0000256" key="4">
    <source>
        <dbReference type="SAM" id="Phobius"/>
    </source>
</evidence>
<feature type="domain" description="ZZ-type" evidence="5">
    <location>
        <begin position="300"/>
        <end position="348"/>
    </location>
</feature>
<accession>A0A428RZY2</accession>
<dbReference type="EMBL" id="NKCK01000390">
    <property type="protein sequence ID" value="RSL83122.1"/>
    <property type="molecule type" value="Genomic_DNA"/>
</dbReference>
<evidence type="ECO:0000259" key="5">
    <source>
        <dbReference type="SMART" id="SM00291"/>
    </source>
</evidence>
<keyword evidence="4" id="KW-1133">Transmembrane helix</keyword>
<gene>
    <name evidence="6" type="ORF">CEP52_016793</name>
</gene>
<organism evidence="6 7">
    <name type="scientific">Fusarium oligoseptatum</name>
    <dbReference type="NCBI Taxonomy" id="2604345"/>
    <lineage>
        <taxon>Eukaryota</taxon>
        <taxon>Fungi</taxon>
        <taxon>Dikarya</taxon>
        <taxon>Ascomycota</taxon>
        <taxon>Pezizomycotina</taxon>
        <taxon>Sordariomycetes</taxon>
        <taxon>Hypocreomycetidae</taxon>
        <taxon>Hypocreales</taxon>
        <taxon>Nectriaceae</taxon>
        <taxon>Fusarium</taxon>
        <taxon>Fusarium solani species complex</taxon>
    </lineage>
</organism>
<sequence>MSFLNKFKKEFEGLNLGERLQQQNGKWLITSLILTDKMQLNPTRISTKGKDTRIMINTRIIKDIRTIKVTTANKATVAKVTRTVTSHILGSHSMDSRVMDISRTMGSSLIPGSNLITKEDPIIIHHKHYNHSSNIDRPHLKGSLRLPSPIPTMANLELPYLIQMGLLVQHLLVGSPTGQRMIDSGVMLRPRGENKKSSSNAILAAAGGFAAGGVAGFFVKDRIDKHKAKKRHGCVPEDFADFAEYPDMKVDLVCNVCNQDISGPYAHCKKCEGGDWDVCRDCIAQGETCEGNGKHNLVKVYPKYTCDICDQMIRGDFYHCAWCNDGDWDTCQKCIDKGYTCKAPDNNTKHDLVALYIPNLKFGKGGKRKDNSSDSETDSD</sequence>
<keyword evidence="3" id="KW-0862">Zinc</keyword>
<comment type="caution">
    <text evidence="6">The sequence shown here is derived from an EMBL/GenBank/DDBJ whole genome shotgun (WGS) entry which is preliminary data.</text>
</comment>
<dbReference type="AlphaFoldDB" id="A0A428RZY2"/>
<evidence type="ECO:0000256" key="1">
    <source>
        <dbReference type="ARBA" id="ARBA00022723"/>
    </source>
</evidence>
<keyword evidence="2" id="KW-0863">Zinc-finger</keyword>